<dbReference type="EMBL" id="MAAF01000010">
    <property type="protein sequence ID" value="OUR84760.1"/>
    <property type="molecule type" value="Genomic_DNA"/>
</dbReference>
<comment type="caution">
    <text evidence="1">The sequence shown here is derived from an EMBL/GenBank/DDBJ whole genome shotgun (WGS) entry which is preliminary data.</text>
</comment>
<sequence length="700" mass="78889">MDDSVVITSPRLVSIDDEDTRMLPARTDIVKVQGDITSLITKLCNSIDGKAHINYVFKSVKQDKSISMEALGKIYHNEIKAFIADQLDVPKNTPLVYSSKLTRNSYFALFLSNKPTDLSRIHEDAETCNINDFWLANHLIDLHIKSYLINKPTIFGKHTIGQFNSEMLLGAQSTNYEAKSGRGTPGTIHDLLKINVWLSPEMEFNINLIKQVYFTPHNGEPIGNSVLKDESLFFIGQKAQSSSTRKWDARKSQRNFMGFDAPASTTRELAKNPMALFSNSIAYYITYLQNCVIEIFSSLSVSSTPIIFSATHRIDVQDIDCLSSLANITVIDARTRPNKAEDTVILQFQKDNSADYVRAGDISNVGSLDRERAYIVVNDNANDGTTITDSTGKVYNSFISAVIASKKIPTTKFDFYTDLKLYNFESNNKIISQGVDGASKLKSAQTIERLHNELIIKKVCFQGKSFSLETDVCSNYSLISIRRNSDYVTFASVTCVTIKDNTVTINNQKIYSSKNFIDKIEFNNRYESLKYLLPNAPSDVLSDLYNDSFIIIDKESKESLVSYHSTRVPNVIGNANFDNINLWHSRKEGEATPFTQSALPEKCVLPYYASRSKDFNSIFISDHGTYVDYFITPHQPVNSTVNKRNLTKRILVVDLKGQHRPVLKTKVALLYFDSHCSKFIKNKAVAYKTLLQKVSEAPFL</sequence>
<dbReference type="AlphaFoldDB" id="A0A1Y5EQK6"/>
<accession>A0A1Y5EQK6</accession>
<gene>
    <name evidence="1" type="ORF">A9Q75_01575</name>
</gene>
<evidence type="ECO:0000313" key="1">
    <source>
        <dbReference type="EMBL" id="OUR84760.1"/>
    </source>
</evidence>
<protein>
    <submittedName>
        <fullName evidence="1">Uncharacterized protein</fullName>
    </submittedName>
</protein>
<organism evidence="1 2">
    <name type="scientific">Colwellia psychrerythraea</name>
    <name type="common">Vibrio psychroerythus</name>
    <dbReference type="NCBI Taxonomy" id="28229"/>
    <lineage>
        <taxon>Bacteria</taxon>
        <taxon>Pseudomonadati</taxon>
        <taxon>Pseudomonadota</taxon>
        <taxon>Gammaproteobacteria</taxon>
        <taxon>Alteromonadales</taxon>
        <taxon>Colwelliaceae</taxon>
        <taxon>Colwellia</taxon>
    </lineage>
</organism>
<name>A0A1Y5EQK6_COLPS</name>
<dbReference type="Proteomes" id="UP000243053">
    <property type="component" value="Unassembled WGS sequence"/>
</dbReference>
<evidence type="ECO:0000313" key="2">
    <source>
        <dbReference type="Proteomes" id="UP000243053"/>
    </source>
</evidence>
<reference evidence="2" key="1">
    <citation type="journal article" date="2017" name="Proc. Natl. Acad. Sci. U.S.A.">
        <title>Simulation of Deepwater Horizon oil plume reveals substrate specialization within a complex community of hydrocarbon degraders.</title>
        <authorList>
            <person name="Hu P."/>
            <person name="Dubinsky E.A."/>
            <person name="Probst A.J."/>
            <person name="Wang J."/>
            <person name="Sieber C.M.K."/>
            <person name="Tom L.M."/>
            <person name="Gardinali P."/>
            <person name="Banfield J.F."/>
            <person name="Atlas R.M."/>
            <person name="Andersen G.L."/>
        </authorList>
    </citation>
    <scope>NUCLEOTIDE SEQUENCE [LARGE SCALE GENOMIC DNA]</scope>
</reference>
<proteinExistence type="predicted"/>